<feature type="domain" description="Poly(A) RNA polymerase mitochondrial-like central palm" evidence="5">
    <location>
        <begin position="579"/>
        <end position="664"/>
    </location>
</feature>
<evidence type="ECO:0000313" key="6">
    <source>
        <dbReference type="EMBL" id="EGB05843.1"/>
    </source>
</evidence>
<dbReference type="GO" id="GO:0004553">
    <property type="term" value="F:hydrolase activity, hydrolyzing O-glycosyl compounds"/>
    <property type="evidence" value="ECO:0007669"/>
    <property type="project" value="InterPro"/>
</dbReference>
<dbReference type="SUPFAM" id="SSF51445">
    <property type="entry name" value="(Trans)glycosidases"/>
    <property type="match status" value="1"/>
</dbReference>
<feature type="compositionally biased region" description="Low complexity" evidence="3">
    <location>
        <begin position="805"/>
        <end position="826"/>
    </location>
</feature>
<dbReference type="eggNOG" id="KOG1906">
    <property type="taxonomic scope" value="Eukaryota"/>
</dbReference>
<dbReference type="Pfam" id="PF22600">
    <property type="entry name" value="MTPAP-like_central"/>
    <property type="match status" value="1"/>
</dbReference>
<reference evidence="6 7" key="1">
    <citation type="journal article" date="2011" name="Proc. Natl. Acad. Sci. U.S.A.">
        <title>Niche of harmful alga Aureococcus anophagefferens revealed through ecogenomics.</title>
        <authorList>
            <person name="Gobler C.J."/>
            <person name="Berry D.L."/>
            <person name="Dyhrman S.T."/>
            <person name="Wilhelm S.W."/>
            <person name="Salamov A."/>
            <person name="Lobanov A.V."/>
            <person name="Zhang Y."/>
            <person name="Collier J.L."/>
            <person name="Wurch L.L."/>
            <person name="Kustka A.B."/>
            <person name="Dill B.D."/>
            <person name="Shah M."/>
            <person name="VerBerkmoes N.C."/>
            <person name="Kuo A."/>
            <person name="Terry A."/>
            <person name="Pangilinan J."/>
            <person name="Lindquist E.A."/>
            <person name="Lucas S."/>
            <person name="Paulsen I.T."/>
            <person name="Hattenrath-Lehmann T.K."/>
            <person name="Talmage S.C."/>
            <person name="Walker E.A."/>
            <person name="Koch F."/>
            <person name="Burson A.M."/>
            <person name="Marcoval M.A."/>
            <person name="Tang Y.Z."/>
            <person name="Lecleir G.R."/>
            <person name="Coyne K.J."/>
            <person name="Berg G.M."/>
            <person name="Bertrand E.M."/>
            <person name="Saito M.A."/>
            <person name="Gladyshev V.N."/>
            <person name="Grigoriev I.V."/>
        </authorList>
    </citation>
    <scope>NUCLEOTIDE SEQUENCE [LARGE SCALE GENOMIC DNA]</scope>
    <source>
        <strain evidence="7">CCMP 1984</strain>
    </source>
</reference>
<name>F0YG65_AURAN</name>
<dbReference type="InterPro" id="IPR017853">
    <property type="entry name" value="GH"/>
</dbReference>
<dbReference type="PANTHER" id="PTHR23421">
    <property type="entry name" value="BETA-GALACTOSIDASE RELATED"/>
    <property type="match status" value="1"/>
</dbReference>
<dbReference type="SUPFAM" id="SSF81301">
    <property type="entry name" value="Nucleotidyltransferase"/>
    <property type="match status" value="1"/>
</dbReference>
<keyword evidence="7" id="KW-1185">Reference proteome</keyword>
<feature type="region of interest" description="Disordered" evidence="3">
    <location>
        <begin position="775"/>
        <end position="830"/>
    </location>
</feature>
<dbReference type="InterPro" id="IPR031330">
    <property type="entry name" value="Gly_Hdrlase_35_cat"/>
</dbReference>
<dbReference type="KEGG" id="aaf:AURANDRAFT_66064"/>
<dbReference type="eggNOG" id="KOG0496">
    <property type="taxonomic scope" value="Eukaryota"/>
</dbReference>
<evidence type="ECO:0000256" key="1">
    <source>
        <dbReference type="ARBA" id="ARBA00009809"/>
    </source>
</evidence>
<accession>F0YG65</accession>
<evidence type="ECO:0000259" key="5">
    <source>
        <dbReference type="Pfam" id="PF22600"/>
    </source>
</evidence>
<feature type="region of interest" description="Disordered" evidence="3">
    <location>
        <begin position="213"/>
        <end position="236"/>
    </location>
</feature>
<protein>
    <submittedName>
        <fullName evidence="6">Uncharacterized protein</fullName>
    </submittedName>
</protein>
<dbReference type="SUPFAM" id="SSF81631">
    <property type="entry name" value="PAP/OAS1 substrate-binding domain"/>
    <property type="match status" value="1"/>
</dbReference>
<dbReference type="InterPro" id="IPR001944">
    <property type="entry name" value="Glycoside_Hdrlase_35"/>
</dbReference>
<dbReference type="OrthoDB" id="273917at2759"/>
<dbReference type="GO" id="GO:0005975">
    <property type="term" value="P:carbohydrate metabolic process"/>
    <property type="evidence" value="ECO:0007669"/>
    <property type="project" value="InterPro"/>
</dbReference>
<feature type="domain" description="Glycoside hydrolase 35 catalytic" evidence="4">
    <location>
        <begin position="1044"/>
        <end position="1374"/>
    </location>
</feature>
<dbReference type="RefSeq" id="XP_009039387.1">
    <property type="nucleotide sequence ID" value="XM_009041139.1"/>
</dbReference>
<dbReference type="PRINTS" id="PR00742">
    <property type="entry name" value="GLHYDRLASE35"/>
</dbReference>
<sequence>MGKNVTAGADPFKLSVVADGDEATVTFSGDDLTGYEYIFETASGAFEDGGCKGKRSTLNGDKIAGYKSGSEPPPRLSREARGLAKKTKEERTGARRRRKTGAAVKRERKALAAAQAAGSPPQALTPTLNPHVVAFVPDFSLDDAPRDFPGAPPAPAPFDGVRPFDGFEAPAYDDGFRPFDGVETPAYDDGLRPFDGFETPAYDDGFRPFDGFEAPARDDGFRPSDGFEAPARDDDEADGNFEFLRLARTVFRPGPPAAADVGAQRTFHARNAAAWASAVEASARARAEDLELRGGGGRRAWAAWATCAAEAERARRLVVLAELEEEERAERSRRRAWAVEAIAGEQRRRVSDTFLLETASTRWFEELVNAKTWDDDYEVVCPYACFGCGHACARSGLVAHLASCPRAPASSDQALELDRAPRLPSGGGDEDEKYLVVCPNAVMGCGVSCRRGEELSAHLASCPFSDVTREREERTRERWRVVVAAEVEQERSRRVQGGDARAAVAAAAARVARRRSRGASSAGAGDDARGLARLVRRHRDASLAALGGELAALRARQRAASAAAAPPRETAVAVTRGAVATAFPEAGGMTVELFGSCAYGLDFGDSDLDLVVVGWDALRESDELLSNPTYVLHRLAQYLRAADGVRVDKVLDKARVPVVRAVVDTAAWHPMGPLVKVDISLDCAGHSGLAAAALCERLVSRLPELAPAALAVRCLLAAAGLNDAYTGGLPSYAVLLMVFYSRLHAKRSAEHRLRSRGFRSERTLRDDAWRDATAKRLLRRTSERTPPSSPARRPPKTPPSKDEASSSPLASPKPSASFAPTFASAHPRARTPTLATRGALYGAEVADALLRDAPRGDDDEADLSHRDVALALLDFLELFGLEFAPESCGFSVRRGGRRLAPGVPNAFILIEDPLEPSNNVGRNSYNVGVALELFASKYDEIRDALLKLPAPSARRPPTASFLDALLANVEATAVAEAPGEAAAVAAAPAPKEPPRSPPGFATRTKMVVLSHLCLLLAAASAAGVVRRYSELEGRPYSIARDGRSLLVNGSRVLLLSGSIHYPRSTPAMWPKLFAEARANGLNAIESYAFWNKHSATRYGAYDYGFNGDVDLFLSLAAEHDLFVLWRFGPYVCAEWPAGGIPARAPRRAVFASNAWIHDVPGMKTRTNNTAWLNETGRWMRDHFAVIEPHLSRNGASNRIENEYGGSKSDAAAVAYVDALDALADAVAPELVWMMCGFVSLVAPDALHTGNGCPHDQGPASAHVVVPPAPGADPAWYTEDELWYDAWGLPSLARPPADVAYGVASYVATGGAMHNFYMWHGGNHYGNWSTATPDLGGASSPEPPASQVRYANAAPLRSDGSRHEPLFSHLAAVHGTLDAYAEVLLGATPEALATPSCVAACPHAYFLKFANDTASVVFGVHACAQWNACDANATAAVDVRASNATGLFPAGAPPALVLPFGSVVALDGASGAVLFNTSDVAPVDAPAIACGPALAWTNWTDGDGRGWFAADFSKAQGAGDAATLLDLDGLGTGMVFLDGVHVTNFNLATADCGQRGKPRCGSRQVAGAYAGVVPEANAPGDGACGAPSQRYYHVYPEATDAKTILIAVPPGEAARDPSKVRVCARALGATS</sequence>
<feature type="region of interest" description="Disordered" evidence="3">
    <location>
        <begin position="54"/>
        <end position="125"/>
    </location>
</feature>
<dbReference type="Gene3D" id="1.10.1410.10">
    <property type="match status" value="1"/>
</dbReference>
<gene>
    <name evidence="6" type="ORF">AURANDRAFT_66064</name>
</gene>
<dbReference type="Gene3D" id="3.20.20.80">
    <property type="entry name" value="Glycosidases"/>
    <property type="match status" value="1"/>
</dbReference>
<comment type="similarity">
    <text evidence="1 2">Belongs to the glycosyl hydrolase 35 family.</text>
</comment>
<dbReference type="InterPro" id="IPR054708">
    <property type="entry name" value="MTPAP-like_central"/>
</dbReference>
<evidence type="ECO:0000256" key="2">
    <source>
        <dbReference type="RuleBase" id="RU003679"/>
    </source>
</evidence>
<organism evidence="7">
    <name type="scientific">Aureococcus anophagefferens</name>
    <name type="common">Harmful bloom alga</name>
    <dbReference type="NCBI Taxonomy" id="44056"/>
    <lineage>
        <taxon>Eukaryota</taxon>
        <taxon>Sar</taxon>
        <taxon>Stramenopiles</taxon>
        <taxon>Ochrophyta</taxon>
        <taxon>Pelagophyceae</taxon>
        <taxon>Pelagomonadales</taxon>
        <taxon>Pelagomonadaceae</taxon>
        <taxon>Aureococcus</taxon>
    </lineage>
</organism>
<dbReference type="Gene3D" id="3.30.460.10">
    <property type="entry name" value="Beta Polymerase, domain 2"/>
    <property type="match status" value="1"/>
</dbReference>
<evidence type="ECO:0000313" key="7">
    <source>
        <dbReference type="Proteomes" id="UP000002729"/>
    </source>
</evidence>
<dbReference type="GeneID" id="20225634"/>
<evidence type="ECO:0000259" key="4">
    <source>
        <dbReference type="Pfam" id="PF01301"/>
    </source>
</evidence>
<evidence type="ECO:0000256" key="3">
    <source>
        <dbReference type="SAM" id="MobiDB-lite"/>
    </source>
</evidence>
<dbReference type="Pfam" id="PF01301">
    <property type="entry name" value="Glyco_hydro_35"/>
    <property type="match status" value="1"/>
</dbReference>
<proteinExistence type="inferred from homology"/>
<dbReference type="InterPro" id="IPR043519">
    <property type="entry name" value="NT_sf"/>
</dbReference>
<dbReference type="Proteomes" id="UP000002729">
    <property type="component" value="Unassembled WGS sequence"/>
</dbReference>
<feature type="compositionally biased region" description="Basic and acidic residues" evidence="3">
    <location>
        <begin position="76"/>
        <end position="93"/>
    </location>
</feature>
<dbReference type="InParanoid" id="F0YG65"/>
<feature type="compositionally biased region" description="Low complexity" evidence="3">
    <location>
        <begin position="111"/>
        <end position="124"/>
    </location>
</feature>
<dbReference type="EMBL" id="GL833138">
    <property type="protein sequence ID" value="EGB05843.1"/>
    <property type="molecule type" value="Genomic_DNA"/>
</dbReference>